<keyword evidence="4" id="KW-1185">Reference proteome</keyword>
<keyword evidence="3" id="KW-0378">Hydrolase</keyword>
<evidence type="ECO:0000313" key="4">
    <source>
        <dbReference type="Proteomes" id="UP000679307"/>
    </source>
</evidence>
<feature type="compositionally biased region" description="Basic and acidic residues" evidence="1">
    <location>
        <begin position="432"/>
        <end position="441"/>
    </location>
</feature>
<evidence type="ECO:0000313" key="3">
    <source>
        <dbReference type="EMBL" id="QVT79700.1"/>
    </source>
</evidence>
<dbReference type="PANTHER" id="PTHR30153">
    <property type="entry name" value="REPLICATIVE DNA HELICASE DNAB"/>
    <property type="match status" value="1"/>
</dbReference>
<accession>A0ABX8EIH1</accession>
<evidence type="ECO:0000259" key="2">
    <source>
        <dbReference type="PROSITE" id="PS51199"/>
    </source>
</evidence>
<dbReference type="GO" id="GO:0016787">
    <property type="term" value="F:hydrolase activity"/>
    <property type="evidence" value="ECO:0007669"/>
    <property type="project" value="UniProtKB-KW"/>
</dbReference>
<dbReference type="Proteomes" id="UP000679307">
    <property type="component" value="Chromosome"/>
</dbReference>
<dbReference type="RefSeq" id="WP_214059109.1">
    <property type="nucleotide sequence ID" value="NZ_BAAAHS010000171.1"/>
</dbReference>
<feature type="domain" description="SF4 helicase" evidence="2">
    <location>
        <begin position="64"/>
        <end position="363"/>
    </location>
</feature>
<dbReference type="Gene3D" id="3.40.50.300">
    <property type="entry name" value="P-loop containing nucleotide triphosphate hydrolases"/>
    <property type="match status" value="1"/>
</dbReference>
<dbReference type="InterPro" id="IPR027417">
    <property type="entry name" value="P-loop_NTPase"/>
</dbReference>
<proteinExistence type="predicted"/>
<protein>
    <submittedName>
        <fullName evidence="3">Replicative DNA helicase</fullName>
        <ecNumber evidence="3">3.6.4.12</ecNumber>
    </submittedName>
</protein>
<keyword evidence="3" id="KW-0347">Helicase</keyword>
<dbReference type="GO" id="GO:0003678">
    <property type="term" value="F:DNA helicase activity"/>
    <property type="evidence" value="ECO:0007669"/>
    <property type="project" value="UniProtKB-EC"/>
</dbReference>
<organism evidence="3 4">
    <name type="scientific">Nocardioides aquaticus</name>
    <dbReference type="NCBI Taxonomy" id="160826"/>
    <lineage>
        <taxon>Bacteria</taxon>
        <taxon>Bacillati</taxon>
        <taxon>Actinomycetota</taxon>
        <taxon>Actinomycetes</taxon>
        <taxon>Propionibacteriales</taxon>
        <taxon>Nocardioidaceae</taxon>
        <taxon>Nocardioides</taxon>
    </lineage>
</organism>
<sequence>MSGESMRSLDLADETHRQLTRMRATETAKEQLAQEQSGQTPYRTGRRTVQDVMVQAKEELAVRHEYGVVGFRTGIPDLDGALGATLQPGRVVGIAADTKMGKTVLAGNLAVNFAAQGAPLLVGSFEDNPTDTMFRWASSLASTNVGVIRDGFRTRSGEKMAIPADFDDATDKLAALGIEWIDRAGTIEQLAYEMRDWVATNARVQEHGYGIVILDQLSHIHPSQAAIFRQRFPGYPPPPTNGTRRDMMVWQVQLMTVVAKRLNVLIIIVMQLTLSHKAKHEKPSERDLRDAKEAAFEMDALLIPHRPEKLRNEARGQGEPEFIDNDGQRTWILAPICRQVGAFEVEVTWDGEHQRFLPLGASSRMPWEAPQGVDPVAIDGMRKLAENRARWAERAALRLQVANGGQVDALPEVKDMPRLSSPASSAPLSQLIEEHRPDGKF</sequence>
<feature type="region of interest" description="Disordered" evidence="1">
    <location>
        <begin position="406"/>
        <end position="441"/>
    </location>
</feature>
<keyword evidence="3" id="KW-0547">Nucleotide-binding</keyword>
<dbReference type="SUPFAM" id="SSF52540">
    <property type="entry name" value="P-loop containing nucleoside triphosphate hydrolases"/>
    <property type="match status" value="1"/>
</dbReference>
<feature type="compositionally biased region" description="Low complexity" evidence="1">
    <location>
        <begin position="419"/>
        <end position="429"/>
    </location>
</feature>
<evidence type="ECO:0000256" key="1">
    <source>
        <dbReference type="SAM" id="MobiDB-lite"/>
    </source>
</evidence>
<feature type="region of interest" description="Disordered" evidence="1">
    <location>
        <begin position="23"/>
        <end position="43"/>
    </location>
</feature>
<name>A0ABX8EIH1_9ACTN</name>
<keyword evidence="3" id="KW-0067">ATP-binding</keyword>
<feature type="compositionally biased region" description="Polar residues" evidence="1">
    <location>
        <begin position="33"/>
        <end position="42"/>
    </location>
</feature>
<dbReference type="PROSITE" id="PS51199">
    <property type="entry name" value="SF4_HELICASE"/>
    <property type="match status" value="1"/>
</dbReference>
<dbReference type="EMBL" id="CP075371">
    <property type="protein sequence ID" value="QVT79700.1"/>
    <property type="molecule type" value="Genomic_DNA"/>
</dbReference>
<dbReference type="PANTHER" id="PTHR30153:SF2">
    <property type="entry name" value="REPLICATIVE DNA HELICASE"/>
    <property type="match status" value="1"/>
</dbReference>
<reference evidence="3 4" key="1">
    <citation type="submission" date="2021-05" db="EMBL/GenBank/DDBJ databases">
        <title>Complete genome of Nocardioides aquaticus KCTC 9944T isolated from meromictic and hypersaline Ekho Lake, Antarctica.</title>
        <authorList>
            <person name="Hwang K."/>
            <person name="Kim K.M."/>
            <person name="Choe H."/>
        </authorList>
    </citation>
    <scope>NUCLEOTIDE SEQUENCE [LARGE SCALE GENOMIC DNA]</scope>
    <source>
        <strain evidence="3 4">KCTC 9944</strain>
    </source>
</reference>
<gene>
    <name evidence="3" type="primary">dnaB_1</name>
    <name evidence="3" type="ORF">ENKNEFLB_02090</name>
</gene>
<dbReference type="EC" id="3.6.4.12" evidence="3"/>
<dbReference type="Pfam" id="PF03796">
    <property type="entry name" value="DnaB_C"/>
    <property type="match status" value="1"/>
</dbReference>
<dbReference type="InterPro" id="IPR007694">
    <property type="entry name" value="DNA_helicase_DnaB-like_C"/>
</dbReference>